<feature type="domain" description="Mandelate racemase/muconate lactonizing enzyme C-terminal" evidence="1">
    <location>
        <begin position="19"/>
        <end position="127"/>
    </location>
</feature>
<dbReference type="AlphaFoldDB" id="A0A383DNB0"/>
<gene>
    <name evidence="2" type="ORF">METZ01_LOCUS498192</name>
</gene>
<dbReference type="CDD" id="cd03316">
    <property type="entry name" value="MR_like"/>
    <property type="match status" value="1"/>
</dbReference>
<dbReference type="SFLD" id="SFLDS00001">
    <property type="entry name" value="Enolase"/>
    <property type="match status" value="1"/>
</dbReference>
<protein>
    <recommendedName>
        <fullName evidence="1">Mandelate racemase/muconate lactonizing enzyme C-terminal domain-containing protein</fullName>
    </recommendedName>
</protein>
<dbReference type="SMART" id="SM00922">
    <property type="entry name" value="MR_MLE"/>
    <property type="match status" value="1"/>
</dbReference>
<organism evidence="2">
    <name type="scientific">marine metagenome</name>
    <dbReference type="NCBI Taxonomy" id="408172"/>
    <lineage>
        <taxon>unclassified sequences</taxon>
        <taxon>metagenomes</taxon>
        <taxon>ecological metagenomes</taxon>
    </lineage>
</organism>
<accession>A0A383DNB0</accession>
<dbReference type="EMBL" id="UINC01218358">
    <property type="protein sequence ID" value="SVE45338.1"/>
    <property type="molecule type" value="Genomic_DNA"/>
</dbReference>
<reference evidence="2" key="1">
    <citation type="submission" date="2018-05" db="EMBL/GenBank/DDBJ databases">
        <authorList>
            <person name="Lanie J.A."/>
            <person name="Ng W.-L."/>
            <person name="Kazmierczak K.M."/>
            <person name="Andrzejewski T.M."/>
            <person name="Davidsen T.M."/>
            <person name="Wayne K.J."/>
            <person name="Tettelin H."/>
            <person name="Glass J.I."/>
            <person name="Rusch D."/>
            <person name="Podicherti R."/>
            <person name="Tsui H.-C.T."/>
            <person name="Winkler M.E."/>
        </authorList>
    </citation>
    <scope>NUCLEOTIDE SEQUENCE</scope>
</reference>
<evidence type="ECO:0000313" key="2">
    <source>
        <dbReference type="EMBL" id="SVE45338.1"/>
    </source>
</evidence>
<dbReference type="InterPro" id="IPR034593">
    <property type="entry name" value="DgoD-like"/>
</dbReference>
<dbReference type="InterPro" id="IPR036849">
    <property type="entry name" value="Enolase-like_C_sf"/>
</dbReference>
<dbReference type="PANTHER" id="PTHR48080">
    <property type="entry name" value="D-GALACTONATE DEHYDRATASE-RELATED"/>
    <property type="match status" value="1"/>
</dbReference>
<proteinExistence type="predicted"/>
<evidence type="ECO:0000259" key="1">
    <source>
        <dbReference type="SMART" id="SM00922"/>
    </source>
</evidence>
<dbReference type="InterPro" id="IPR029065">
    <property type="entry name" value="Enolase_C-like"/>
</dbReference>
<feature type="non-terminal residue" evidence="2">
    <location>
        <position position="1"/>
    </location>
</feature>
<name>A0A383DNB0_9ZZZZ</name>
<dbReference type="Pfam" id="PF13378">
    <property type="entry name" value="MR_MLE_C"/>
    <property type="match status" value="1"/>
</dbReference>
<dbReference type="Gene3D" id="3.20.20.120">
    <property type="entry name" value="Enolase-like C-terminal domain"/>
    <property type="match status" value="1"/>
</dbReference>
<dbReference type="PANTHER" id="PTHR48080:SF2">
    <property type="entry name" value="D-GALACTONATE DEHYDRATASE"/>
    <property type="match status" value="1"/>
</dbReference>
<sequence length="235" mass="26653">GGSCRERVRVYQGAGGRDGKEAAEGALRLHEEWGVTAFKTSPFRLNPEVNRWGRICSEAAKYFEEIRQHAPDDFEFAFDPHAKIFEPIRALQLANALAPYDPYFYEEPLRPEHAPAWARLRQQMQIPLATGECLYTRWEFLDLLAAQAVDIIQPDVCVCGGLLEMRKIAALAEAHYVTVAPHNPMGPVATAVNVHFAAATPNFKILEYISPLNNEWKDWVDDPYLPRDGYLEIRD</sequence>
<dbReference type="SUPFAM" id="SSF51604">
    <property type="entry name" value="Enolase C-terminal domain-like"/>
    <property type="match status" value="1"/>
</dbReference>
<dbReference type="InterPro" id="IPR013342">
    <property type="entry name" value="Mandelate_racemase_C"/>
</dbReference>
<feature type="non-terminal residue" evidence="2">
    <location>
        <position position="235"/>
    </location>
</feature>